<dbReference type="InParanoid" id="A0A0N1I9R8"/>
<reference evidence="1 2" key="1">
    <citation type="journal article" date="2015" name="Nat. Commun.">
        <title>Outbred genome sequencing and CRISPR/Cas9 gene editing in butterflies.</title>
        <authorList>
            <person name="Li X."/>
            <person name="Fan D."/>
            <person name="Zhang W."/>
            <person name="Liu G."/>
            <person name="Zhang L."/>
            <person name="Zhao L."/>
            <person name="Fang X."/>
            <person name="Chen L."/>
            <person name="Dong Y."/>
            <person name="Chen Y."/>
            <person name="Ding Y."/>
            <person name="Zhao R."/>
            <person name="Feng M."/>
            <person name="Zhu Y."/>
            <person name="Feng Y."/>
            <person name="Jiang X."/>
            <person name="Zhu D."/>
            <person name="Xiang H."/>
            <person name="Feng X."/>
            <person name="Li S."/>
            <person name="Wang J."/>
            <person name="Zhang G."/>
            <person name="Kronforst M.R."/>
            <person name="Wang W."/>
        </authorList>
    </citation>
    <scope>NUCLEOTIDE SEQUENCE [LARGE SCALE GENOMIC DNA]</scope>
    <source>
        <strain evidence="1">Ya'a_city_454_Pm</strain>
        <tissue evidence="1">Whole body</tissue>
    </source>
</reference>
<accession>A0A0N1I9R8</accession>
<feature type="non-terminal residue" evidence="1">
    <location>
        <position position="1"/>
    </location>
</feature>
<sequence>KGPQGKRKIGKSCRIWEEDINKIKGPHWIEIAQSRENWLALDEAFTCR</sequence>
<proteinExistence type="predicted"/>
<evidence type="ECO:0000313" key="1">
    <source>
        <dbReference type="EMBL" id="KPJ14305.1"/>
    </source>
</evidence>
<dbReference type="AlphaFoldDB" id="A0A0N1I9R8"/>
<name>A0A0N1I9R8_PAPMA</name>
<organism evidence="1 2">
    <name type="scientific">Papilio machaon</name>
    <name type="common">Old World swallowtail butterfly</name>
    <dbReference type="NCBI Taxonomy" id="76193"/>
    <lineage>
        <taxon>Eukaryota</taxon>
        <taxon>Metazoa</taxon>
        <taxon>Ecdysozoa</taxon>
        <taxon>Arthropoda</taxon>
        <taxon>Hexapoda</taxon>
        <taxon>Insecta</taxon>
        <taxon>Pterygota</taxon>
        <taxon>Neoptera</taxon>
        <taxon>Endopterygota</taxon>
        <taxon>Lepidoptera</taxon>
        <taxon>Glossata</taxon>
        <taxon>Ditrysia</taxon>
        <taxon>Papilionoidea</taxon>
        <taxon>Papilionidae</taxon>
        <taxon>Papilioninae</taxon>
        <taxon>Papilio</taxon>
    </lineage>
</organism>
<evidence type="ECO:0000313" key="2">
    <source>
        <dbReference type="Proteomes" id="UP000053240"/>
    </source>
</evidence>
<gene>
    <name evidence="1" type="ORF">RR48_05283</name>
</gene>
<protein>
    <submittedName>
        <fullName evidence="1">Uncharacterized protein</fullName>
    </submittedName>
</protein>
<keyword evidence="2" id="KW-1185">Reference proteome</keyword>
<dbReference type="Proteomes" id="UP000053240">
    <property type="component" value="Unassembled WGS sequence"/>
</dbReference>
<dbReference type="EMBL" id="KQ460499">
    <property type="protein sequence ID" value="KPJ14305.1"/>
    <property type="molecule type" value="Genomic_DNA"/>
</dbReference>